<organism evidence="2 3">
    <name type="scientific">Viridibacterium curvum</name>
    <dbReference type="NCBI Taxonomy" id="1101404"/>
    <lineage>
        <taxon>Bacteria</taxon>
        <taxon>Pseudomonadati</taxon>
        <taxon>Pseudomonadota</taxon>
        <taxon>Betaproteobacteria</taxon>
        <taxon>Rhodocyclales</taxon>
        <taxon>Rhodocyclaceae</taxon>
        <taxon>Viridibacterium</taxon>
    </lineage>
</organism>
<comment type="caution">
    <text evidence="2">The sequence shown here is derived from an EMBL/GenBank/DDBJ whole genome shotgun (WGS) entry which is preliminary data.</text>
</comment>
<feature type="transmembrane region" description="Helical" evidence="1">
    <location>
        <begin position="90"/>
        <end position="108"/>
    </location>
</feature>
<evidence type="ECO:0000313" key="2">
    <source>
        <dbReference type="EMBL" id="GAA5157809.1"/>
    </source>
</evidence>
<keyword evidence="1" id="KW-0812">Transmembrane</keyword>
<evidence type="ECO:0000313" key="3">
    <source>
        <dbReference type="Proteomes" id="UP001500547"/>
    </source>
</evidence>
<accession>A0ABP9Q781</accession>
<feature type="transmembrane region" description="Helical" evidence="1">
    <location>
        <begin position="50"/>
        <end position="70"/>
    </location>
</feature>
<keyword evidence="3" id="KW-1185">Reference proteome</keyword>
<sequence length="139" mass="15182">MRFDAASTPCTQHAQRMNDNTSLYLAIAFELGLPAILGLLALWPRARRWLVVPLGAVTPFLLFYAFNAFGAWRGDVGATLAFQGMWLSTLIPYAACAAFGAAFGTLLLFVRLKITKSSRYILGVVPSAILALAWTLWGQ</sequence>
<feature type="transmembrane region" description="Helical" evidence="1">
    <location>
        <begin position="120"/>
        <end position="137"/>
    </location>
</feature>
<proteinExistence type="predicted"/>
<reference evidence="3" key="1">
    <citation type="journal article" date="2019" name="Int. J. Syst. Evol. Microbiol.">
        <title>The Global Catalogue of Microorganisms (GCM) 10K type strain sequencing project: providing services to taxonomists for standard genome sequencing and annotation.</title>
        <authorList>
            <consortium name="The Broad Institute Genomics Platform"/>
            <consortium name="The Broad Institute Genome Sequencing Center for Infectious Disease"/>
            <person name="Wu L."/>
            <person name="Ma J."/>
        </authorList>
    </citation>
    <scope>NUCLEOTIDE SEQUENCE [LARGE SCALE GENOMIC DNA]</scope>
    <source>
        <strain evidence="3">JCM 18715</strain>
    </source>
</reference>
<gene>
    <name evidence="2" type="ORF">GCM10025770_01550</name>
</gene>
<keyword evidence="1" id="KW-0472">Membrane</keyword>
<evidence type="ECO:0000256" key="1">
    <source>
        <dbReference type="SAM" id="Phobius"/>
    </source>
</evidence>
<feature type="transmembrane region" description="Helical" evidence="1">
    <location>
        <begin position="23"/>
        <end position="43"/>
    </location>
</feature>
<protein>
    <submittedName>
        <fullName evidence="2">Uncharacterized protein</fullName>
    </submittedName>
</protein>
<dbReference type="Proteomes" id="UP001500547">
    <property type="component" value="Unassembled WGS sequence"/>
</dbReference>
<name>A0ABP9Q781_9RHOO</name>
<keyword evidence="1" id="KW-1133">Transmembrane helix</keyword>
<dbReference type="EMBL" id="BAABLD010000001">
    <property type="protein sequence ID" value="GAA5157809.1"/>
    <property type="molecule type" value="Genomic_DNA"/>
</dbReference>